<feature type="transmembrane region" description="Helical" evidence="1">
    <location>
        <begin position="6"/>
        <end position="26"/>
    </location>
</feature>
<dbReference type="AlphaFoldDB" id="A0A0E2Z5B1"/>
<gene>
    <name evidence="2" type="ORF">IB75_02190</name>
</gene>
<feature type="transmembrane region" description="Helical" evidence="1">
    <location>
        <begin position="38"/>
        <end position="57"/>
    </location>
</feature>
<feature type="transmembrane region" description="Helical" evidence="1">
    <location>
        <begin position="223"/>
        <end position="242"/>
    </location>
</feature>
<keyword evidence="1" id="KW-1133">Transmembrane helix</keyword>
<keyword evidence="1" id="KW-0472">Membrane</keyword>
<feature type="transmembrane region" description="Helical" evidence="1">
    <location>
        <begin position="189"/>
        <end position="211"/>
    </location>
</feature>
<organism evidence="2 3">
    <name type="scientific">Nitrosococcus oceani C-27</name>
    <dbReference type="NCBI Taxonomy" id="314279"/>
    <lineage>
        <taxon>Bacteria</taxon>
        <taxon>Pseudomonadati</taxon>
        <taxon>Pseudomonadota</taxon>
        <taxon>Gammaproteobacteria</taxon>
        <taxon>Chromatiales</taxon>
        <taxon>Chromatiaceae</taxon>
        <taxon>Nitrosococcus</taxon>
    </lineage>
</organism>
<protein>
    <submittedName>
        <fullName evidence="2">Uncharacterized protein</fullName>
    </submittedName>
</protein>
<evidence type="ECO:0000313" key="3">
    <source>
        <dbReference type="Proteomes" id="UP000028839"/>
    </source>
</evidence>
<keyword evidence="1" id="KW-0812">Transmembrane</keyword>
<dbReference type="Proteomes" id="UP000028839">
    <property type="component" value="Unassembled WGS sequence"/>
</dbReference>
<name>A0A0E2Z5B1_9GAMM</name>
<feature type="transmembrane region" description="Helical" evidence="1">
    <location>
        <begin position="63"/>
        <end position="83"/>
    </location>
</feature>
<comment type="caution">
    <text evidence="2">The sequence shown here is derived from an EMBL/GenBank/DDBJ whole genome shotgun (WGS) entry which is preliminary data.</text>
</comment>
<dbReference type="HOGENOM" id="CLU_015114_5_0_6"/>
<evidence type="ECO:0000313" key="2">
    <source>
        <dbReference type="EMBL" id="KFI20619.1"/>
    </source>
</evidence>
<feature type="transmembrane region" description="Helical" evidence="1">
    <location>
        <begin position="162"/>
        <end position="183"/>
    </location>
</feature>
<accession>A0A0E2Z5B1</accession>
<sequence>MLTDFLLVLTYALLPAGGNLIGVALAEHLRSPRWVIGAALHGAAGIAIALVAVDLMPRILETIPMWVIVIAFLCGAGFSLLLWQGARALRGQFGGTRTGALMVYIVIGADLFSDGLMTGAGSAITSDLGLLIGMTQAVANIPGGFATTKNLQDNKVPRGRRWLLCFFMFLLVAASATMGFWLLGGQNDFVQHAALAFIVGLLLLATIEDMIPEGDRPQPSRWISTLSFAGGFVGLSLAVAYLSL</sequence>
<evidence type="ECO:0000256" key="1">
    <source>
        <dbReference type="SAM" id="Phobius"/>
    </source>
</evidence>
<reference evidence="2 3" key="1">
    <citation type="submission" date="2014-07" db="EMBL/GenBank/DDBJ databases">
        <title>Comparative analysis of Nitrosococcus oceani genome inventories of strains from Pacific and Atlantic gyres.</title>
        <authorList>
            <person name="Lim C.K."/>
            <person name="Wang L."/>
            <person name="Sayavedra-Soto L.A."/>
            <person name="Klotz M.G."/>
        </authorList>
    </citation>
    <scope>NUCLEOTIDE SEQUENCE [LARGE SCALE GENOMIC DNA]</scope>
    <source>
        <strain evidence="2 3">C-27</strain>
    </source>
</reference>
<proteinExistence type="predicted"/>
<dbReference type="EMBL" id="JPGN01000014">
    <property type="protein sequence ID" value="KFI20619.1"/>
    <property type="molecule type" value="Genomic_DNA"/>
</dbReference>
<dbReference type="OrthoDB" id="5766358at2"/>